<evidence type="ECO:0000256" key="4">
    <source>
        <dbReference type="ARBA" id="ARBA00023163"/>
    </source>
</evidence>
<evidence type="ECO:0000256" key="5">
    <source>
        <dbReference type="RuleBase" id="RU000716"/>
    </source>
</evidence>
<gene>
    <name evidence="8" type="primary">rpsH_2</name>
    <name evidence="8" type="ORF">DGMP_29450</name>
</gene>
<keyword evidence="9" id="KW-1185">Reference proteome</keyword>
<accession>A0A8D5FYE3</accession>
<dbReference type="PROSITE" id="PS01063">
    <property type="entry name" value="SIGMA70_ECF"/>
    <property type="match status" value="1"/>
</dbReference>
<dbReference type="PANTHER" id="PTHR43133">
    <property type="entry name" value="RNA POLYMERASE ECF-TYPE SIGMA FACTO"/>
    <property type="match status" value="1"/>
</dbReference>
<evidence type="ECO:0000256" key="2">
    <source>
        <dbReference type="ARBA" id="ARBA00023082"/>
    </source>
</evidence>
<dbReference type="GO" id="GO:0003677">
    <property type="term" value="F:DNA binding"/>
    <property type="evidence" value="ECO:0007669"/>
    <property type="project" value="UniProtKB-KW"/>
</dbReference>
<dbReference type="Pfam" id="PF08281">
    <property type="entry name" value="Sigma70_r4_2"/>
    <property type="match status" value="1"/>
</dbReference>
<feature type="domain" description="RNA polymerase sigma factor 70 region 4 type 2" evidence="7">
    <location>
        <begin position="120"/>
        <end position="172"/>
    </location>
</feature>
<keyword evidence="4 5" id="KW-0804">Transcription</keyword>
<dbReference type="GO" id="GO:0016987">
    <property type="term" value="F:sigma factor activity"/>
    <property type="evidence" value="ECO:0007669"/>
    <property type="project" value="UniProtKB-KW"/>
</dbReference>
<name>A0A8D5FYE3_9BACT</name>
<dbReference type="AlphaFoldDB" id="A0A8D5FYE3"/>
<keyword evidence="3 5" id="KW-0238">DNA-binding</keyword>
<sequence length="183" mass="20443">MLRVKKGDLGAFDRLITRHRNPVINTLSRIIGTTDGAEDLAQEVFLRVYRGRKSYRPKARFTTWLYRIVRNIAVNAVRDRNRQAGLISFTDNAGDGSGEILPVKGQPGPEEFAEANDLQEALKKALAALTFDQRTALVLSRLEGMTHAETAKIMGSSEGAVKMLVSRAKKRLADELREYLQES</sequence>
<evidence type="ECO:0000259" key="6">
    <source>
        <dbReference type="Pfam" id="PF04542"/>
    </source>
</evidence>
<evidence type="ECO:0000313" key="8">
    <source>
        <dbReference type="EMBL" id="BCL62252.1"/>
    </source>
</evidence>
<proteinExistence type="inferred from homology"/>
<dbReference type="CDD" id="cd06171">
    <property type="entry name" value="Sigma70_r4"/>
    <property type="match status" value="1"/>
</dbReference>
<reference evidence="8" key="1">
    <citation type="submission" date="2020-09" db="EMBL/GenBank/DDBJ databases">
        <title>Desulfogranum mesoprofundum gen. nov., sp. nov., a novel mesophilic, sulfate-reducing chemolithoautotroph isolated from a deep-sea hydrothermal vent chimney in the Suiyo Seamount.</title>
        <authorList>
            <person name="Hashimoto Y."/>
            <person name="Nakagawa S."/>
        </authorList>
    </citation>
    <scope>NUCLEOTIDE SEQUENCE</scope>
    <source>
        <strain evidence="8">KT2</strain>
    </source>
</reference>
<dbReference type="InterPro" id="IPR000838">
    <property type="entry name" value="RNA_pol_sigma70_ECF_CS"/>
</dbReference>
<comment type="similarity">
    <text evidence="5">Belongs to the sigma-70 factor family. ECF subfamily.</text>
</comment>
<evidence type="ECO:0000259" key="7">
    <source>
        <dbReference type="Pfam" id="PF08281"/>
    </source>
</evidence>
<dbReference type="InterPro" id="IPR013249">
    <property type="entry name" value="RNA_pol_sigma70_r4_t2"/>
</dbReference>
<evidence type="ECO:0000256" key="1">
    <source>
        <dbReference type="ARBA" id="ARBA00023015"/>
    </source>
</evidence>
<evidence type="ECO:0000256" key="3">
    <source>
        <dbReference type="ARBA" id="ARBA00023125"/>
    </source>
</evidence>
<keyword evidence="2 5" id="KW-0731">Sigma factor</keyword>
<dbReference type="PANTHER" id="PTHR43133:SF8">
    <property type="entry name" value="RNA POLYMERASE SIGMA FACTOR HI_1459-RELATED"/>
    <property type="match status" value="1"/>
</dbReference>
<dbReference type="EMBL" id="AP024086">
    <property type="protein sequence ID" value="BCL62252.1"/>
    <property type="molecule type" value="Genomic_DNA"/>
</dbReference>
<dbReference type="RefSeq" id="WP_228854625.1">
    <property type="nucleotide sequence ID" value="NZ_AP024086.1"/>
</dbReference>
<feature type="domain" description="RNA polymerase sigma-70 region 2" evidence="6">
    <location>
        <begin position="15"/>
        <end position="82"/>
    </location>
</feature>
<dbReference type="InterPro" id="IPR039425">
    <property type="entry name" value="RNA_pol_sigma-70-like"/>
</dbReference>
<dbReference type="Proteomes" id="UP000826725">
    <property type="component" value="Chromosome"/>
</dbReference>
<dbReference type="GO" id="GO:0006352">
    <property type="term" value="P:DNA-templated transcription initiation"/>
    <property type="evidence" value="ECO:0007669"/>
    <property type="project" value="InterPro"/>
</dbReference>
<organism evidence="8 9">
    <name type="scientific">Desulfomarina profundi</name>
    <dbReference type="NCBI Taxonomy" id="2772557"/>
    <lineage>
        <taxon>Bacteria</taxon>
        <taxon>Pseudomonadati</taxon>
        <taxon>Thermodesulfobacteriota</taxon>
        <taxon>Desulfobulbia</taxon>
        <taxon>Desulfobulbales</taxon>
        <taxon>Desulfobulbaceae</taxon>
        <taxon>Desulfomarina</taxon>
    </lineage>
</organism>
<dbReference type="KEGG" id="dbk:DGMP_29450"/>
<dbReference type="Pfam" id="PF04542">
    <property type="entry name" value="Sigma70_r2"/>
    <property type="match status" value="1"/>
</dbReference>
<dbReference type="InterPro" id="IPR014284">
    <property type="entry name" value="RNA_pol_sigma-70_dom"/>
</dbReference>
<dbReference type="NCBIfam" id="TIGR02937">
    <property type="entry name" value="sigma70-ECF"/>
    <property type="match status" value="1"/>
</dbReference>
<dbReference type="InterPro" id="IPR007627">
    <property type="entry name" value="RNA_pol_sigma70_r2"/>
</dbReference>
<protein>
    <recommendedName>
        <fullName evidence="5">RNA polymerase sigma factor</fullName>
    </recommendedName>
</protein>
<keyword evidence="1 5" id="KW-0805">Transcription regulation</keyword>
<evidence type="ECO:0000313" key="9">
    <source>
        <dbReference type="Proteomes" id="UP000826725"/>
    </source>
</evidence>